<name>A0A120CU19_HYPSL</name>
<dbReference type="OrthoDB" id="9760333at2"/>
<dbReference type="EMBL" id="LMTR01000078">
    <property type="protein sequence ID" value="KWT65560.1"/>
    <property type="molecule type" value="Genomic_DNA"/>
</dbReference>
<dbReference type="Gene3D" id="2.170.130.10">
    <property type="entry name" value="TonB-dependent receptor, plug domain"/>
    <property type="match status" value="1"/>
</dbReference>
<keyword evidence="16" id="KW-1185">Reference proteome</keyword>
<dbReference type="InterPro" id="IPR037066">
    <property type="entry name" value="Plug_dom_sf"/>
</dbReference>
<dbReference type="Pfam" id="PF07715">
    <property type="entry name" value="Plug"/>
    <property type="match status" value="1"/>
</dbReference>
<keyword evidence="4" id="KW-0410">Iron transport</keyword>
<keyword evidence="6" id="KW-0732">Signal</keyword>
<dbReference type="PROSITE" id="PS52016">
    <property type="entry name" value="TONB_DEPENDENT_REC_3"/>
    <property type="match status" value="1"/>
</dbReference>
<dbReference type="Proteomes" id="UP000059074">
    <property type="component" value="Unassembled WGS sequence"/>
</dbReference>
<dbReference type="STRING" id="121290.APY04_2798"/>
<accession>A0A120CU19</accession>
<evidence type="ECO:0000256" key="9">
    <source>
        <dbReference type="ARBA" id="ARBA00023136"/>
    </source>
</evidence>
<dbReference type="Pfam" id="PF07660">
    <property type="entry name" value="STN"/>
    <property type="match status" value="1"/>
</dbReference>
<dbReference type="PANTHER" id="PTHR30442">
    <property type="entry name" value="IRON III DICITRATE TRANSPORT PROTEIN FECA"/>
    <property type="match status" value="1"/>
</dbReference>
<dbReference type="Pfam" id="PF00593">
    <property type="entry name" value="TonB_dep_Rec_b-barrel"/>
    <property type="match status" value="1"/>
</dbReference>
<dbReference type="Gene3D" id="2.40.170.20">
    <property type="entry name" value="TonB-dependent receptor, beta-barrel domain"/>
    <property type="match status" value="1"/>
</dbReference>
<feature type="short sequence motif" description="TonB C-terminal box" evidence="12">
    <location>
        <begin position="903"/>
        <end position="920"/>
    </location>
</feature>
<dbReference type="InterPro" id="IPR000531">
    <property type="entry name" value="Beta-barrel_TonB"/>
</dbReference>
<evidence type="ECO:0000256" key="12">
    <source>
        <dbReference type="PROSITE-ProRule" id="PRU10144"/>
    </source>
</evidence>
<comment type="similarity">
    <text evidence="11 13">Belongs to the TonB-dependent receptor family.</text>
</comment>
<sequence length="920" mass="98052">MALSKLARIATSRDARVTRSVFTFVLLGTTMLTPVAAPFQPALAQGAGQAQARGFSIPAQPLSSALSAFITASGWQVGYSSSIASGVTSQGVSGTMTAEQALRTLLSGTGISVRMTGANTATLVQESAGAEGATVDGAIALDTIDVSGGGGASDGFTPDTPYQTAGSSTYISSEKIDRFRGTSVGDMLSGTPGVLNADNRNGAALDVNIRGMQGQNRVPISVDGAVQETTVYRGYSGIAGRSYVDPDFIGSVMVEKGPSSAADGSGVIGGIVRMNTIGVDDILLPGKNSGIRFKGGFNTNSSSVPPLDTTGGLHGAGAYPNASLPTSFGGPDGMDRPSLLEPTGGNGSIAAGFRSEHIDVVAAYAQRKNGNYHAGRKGDVPSPTFFPDCGSVGLTSCGSTQPGWTGVVFEGLNRYRPGEEVLNTSQDNSSMLLKSTVRLPSDQQIDLSYMSYESDYGEIMPSQIMYSEAYGAYQARLHGITMDTYTAKYKWNPADNDLIKFKAGLWMTDAELTTPYAWYGYNDFPELSNFYGSRNKRWGLNIENVSTFDGYWGNISLSYGGSFTRETLEPGEGADVSIGRAGNRREVSLFTASEWKPADWLTLNGALRYTEYKAQDSSQILNPTGEVFAEYKGDGFAPTASATVEPWEGIQFYAKYAEAIRGPSAFEITRGFSTGTAVPGFGNGLLPEHAKTWEFGSNVLRDNLFIEGDKARLKASYFDNNVENYLTRTFMSSLPGQTAIVNIDSAKLRGIELSASYDMGRVFGELSYTHYIHTEFCNKPGQASNPNIGGVQSTDLCFKGGVPNSYVVNQLPPKDMVSLTLGMRAFEDQLTFGGRMTYIGERPTSGIGISGTDAAGGTIANVKWTPYTLLDLFASYKINEQFQLDLTVDNVTDVYYMDTLTLGLMPSPGRTLRTGITARF</sequence>
<evidence type="ECO:0000256" key="4">
    <source>
        <dbReference type="ARBA" id="ARBA00022496"/>
    </source>
</evidence>
<keyword evidence="3 11" id="KW-1134">Transmembrane beta strand</keyword>
<evidence type="ECO:0000256" key="10">
    <source>
        <dbReference type="ARBA" id="ARBA00023237"/>
    </source>
</evidence>
<keyword evidence="15" id="KW-0675">Receptor</keyword>
<dbReference type="PATRIC" id="fig|121290.4.peg.88"/>
<proteinExistence type="inferred from homology"/>
<dbReference type="InterPro" id="IPR012910">
    <property type="entry name" value="Plug_dom"/>
</dbReference>
<keyword evidence="10 11" id="KW-0998">Cell outer membrane</keyword>
<dbReference type="AlphaFoldDB" id="A0A120CU19"/>
<organism evidence="15 16">
    <name type="scientific">Hyphomicrobium sulfonivorans</name>
    <dbReference type="NCBI Taxonomy" id="121290"/>
    <lineage>
        <taxon>Bacteria</taxon>
        <taxon>Pseudomonadati</taxon>
        <taxon>Pseudomonadota</taxon>
        <taxon>Alphaproteobacteria</taxon>
        <taxon>Hyphomicrobiales</taxon>
        <taxon>Hyphomicrobiaceae</taxon>
        <taxon>Hyphomicrobium</taxon>
    </lineage>
</organism>
<gene>
    <name evidence="15" type="ORF">APY04_2798</name>
</gene>
<dbReference type="InterPro" id="IPR036942">
    <property type="entry name" value="Beta-barrel_TonB_sf"/>
</dbReference>
<dbReference type="PROSITE" id="PS01156">
    <property type="entry name" value="TONB_DEPENDENT_REC_2"/>
    <property type="match status" value="1"/>
</dbReference>
<dbReference type="SMART" id="SM00965">
    <property type="entry name" value="STN"/>
    <property type="match status" value="1"/>
</dbReference>
<keyword evidence="9 11" id="KW-0472">Membrane</keyword>
<dbReference type="Gene3D" id="3.55.50.30">
    <property type="match status" value="1"/>
</dbReference>
<comment type="caution">
    <text evidence="15">The sequence shown here is derived from an EMBL/GenBank/DDBJ whole genome shotgun (WGS) entry which is preliminary data.</text>
</comment>
<dbReference type="SUPFAM" id="SSF56935">
    <property type="entry name" value="Porins"/>
    <property type="match status" value="1"/>
</dbReference>
<evidence type="ECO:0000256" key="8">
    <source>
        <dbReference type="ARBA" id="ARBA00023077"/>
    </source>
</evidence>
<evidence type="ECO:0000256" key="3">
    <source>
        <dbReference type="ARBA" id="ARBA00022452"/>
    </source>
</evidence>
<evidence type="ECO:0000256" key="7">
    <source>
        <dbReference type="ARBA" id="ARBA00023004"/>
    </source>
</evidence>
<dbReference type="InterPro" id="IPR039426">
    <property type="entry name" value="TonB-dep_rcpt-like"/>
</dbReference>
<evidence type="ECO:0000256" key="13">
    <source>
        <dbReference type="RuleBase" id="RU003357"/>
    </source>
</evidence>
<protein>
    <submittedName>
        <fullName evidence="15">Iron siderophore receptor protein</fullName>
    </submittedName>
</protein>
<dbReference type="GO" id="GO:0033214">
    <property type="term" value="P:siderophore-iron import into cell"/>
    <property type="evidence" value="ECO:0007669"/>
    <property type="project" value="TreeGrafter"/>
</dbReference>
<dbReference type="CDD" id="cd01347">
    <property type="entry name" value="ligand_gated_channel"/>
    <property type="match status" value="1"/>
</dbReference>
<evidence type="ECO:0000256" key="2">
    <source>
        <dbReference type="ARBA" id="ARBA00022448"/>
    </source>
</evidence>
<keyword evidence="2 11" id="KW-0813">Transport</keyword>
<keyword evidence="8 13" id="KW-0798">TonB box</keyword>
<dbReference type="InterPro" id="IPR011662">
    <property type="entry name" value="Secretin/TonB_short_N"/>
</dbReference>
<dbReference type="GO" id="GO:0009279">
    <property type="term" value="C:cell outer membrane"/>
    <property type="evidence" value="ECO:0007669"/>
    <property type="project" value="UniProtKB-SubCell"/>
</dbReference>
<dbReference type="PANTHER" id="PTHR30442:SF0">
    <property type="entry name" value="FE(3+) DICITRATE TRANSPORT PROTEIN FECA"/>
    <property type="match status" value="1"/>
</dbReference>
<keyword evidence="5 11" id="KW-0812">Transmembrane</keyword>
<keyword evidence="7" id="KW-0408">Iron</keyword>
<evidence type="ECO:0000256" key="1">
    <source>
        <dbReference type="ARBA" id="ARBA00004571"/>
    </source>
</evidence>
<evidence type="ECO:0000256" key="11">
    <source>
        <dbReference type="PROSITE-ProRule" id="PRU01360"/>
    </source>
</evidence>
<evidence type="ECO:0000256" key="6">
    <source>
        <dbReference type="ARBA" id="ARBA00022729"/>
    </source>
</evidence>
<comment type="subcellular location">
    <subcellularLocation>
        <location evidence="1 11">Cell outer membrane</location>
        <topology evidence="1 11">Multi-pass membrane protein</topology>
    </subcellularLocation>
</comment>
<dbReference type="InterPro" id="IPR010917">
    <property type="entry name" value="TonB_rcpt_CS"/>
</dbReference>
<evidence type="ECO:0000259" key="14">
    <source>
        <dbReference type="SMART" id="SM00965"/>
    </source>
</evidence>
<evidence type="ECO:0000313" key="15">
    <source>
        <dbReference type="EMBL" id="KWT65560.1"/>
    </source>
</evidence>
<evidence type="ECO:0000313" key="16">
    <source>
        <dbReference type="Proteomes" id="UP000059074"/>
    </source>
</evidence>
<evidence type="ECO:0000256" key="5">
    <source>
        <dbReference type="ARBA" id="ARBA00022692"/>
    </source>
</evidence>
<reference evidence="15 16" key="1">
    <citation type="submission" date="2015-10" db="EMBL/GenBank/DDBJ databases">
        <title>Transcriptomic analysis of a linuron degrading triple-species bacterial consortium.</title>
        <authorList>
            <person name="Albers P."/>
        </authorList>
    </citation>
    <scope>NUCLEOTIDE SEQUENCE [LARGE SCALE GENOMIC DNA]</scope>
    <source>
        <strain evidence="15 16">WDL6</strain>
    </source>
</reference>
<feature type="domain" description="Secretin/TonB short N-terminal" evidence="14">
    <location>
        <begin position="75"/>
        <end position="126"/>
    </location>
</feature>
<keyword evidence="4" id="KW-0406">Ion transport</keyword>